<reference evidence="2 3" key="1">
    <citation type="submission" date="2016-02" db="EMBL/GenBank/DDBJ databases">
        <title>Band-tailed pigeon sequencing and assembly.</title>
        <authorList>
            <person name="Soares A.E."/>
            <person name="Novak B.J."/>
            <person name="Rice E.S."/>
            <person name="O'Connell B."/>
            <person name="Chang D."/>
            <person name="Weber S."/>
            <person name="Shapiro B."/>
        </authorList>
    </citation>
    <scope>NUCLEOTIDE SEQUENCE [LARGE SCALE GENOMIC DNA]</scope>
    <source>
        <strain evidence="2">BTP2013</strain>
        <tissue evidence="2">Blood</tissue>
    </source>
</reference>
<organism evidence="2 3">
    <name type="scientific">Patagioenas fasciata monilis</name>
    <dbReference type="NCBI Taxonomy" id="372326"/>
    <lineage>
        <taxon>Eukaryota</taxon>
        <taxon>Metazoa</taxon>
        <taxon>Chordata</taxon>
        <taxon>Craniata</taxon>
        <taxon>Vertebrata</taxon>
        <taxon>Euteleostomi</taxon>
        <taxon>Archelosauria</taxon>
        <taxon>Archosauria</taxon>
        <taxon>Dinosauria</taxon>
        <taxon>Saurischia</taxon>
        <taxon>Theropoda</taxon>
        <taxon>Coelurosauria</taxon>
        <taxon>Aves</taxon>
        <taxon>Neognathae</taxon>
        <taxon>Neoaves</taxon>
        <taxon>Columbimorphae</taxon>
        <taxon>Columbiformes</taxon>
        <taxon>Columbidae</taxon>
        <taxon>Patagioenas</taxon>
    </lineage>
</organism>
<name>A0A1V4KLS8_PATFA</name>
<dbReference type="AlphaFoldDB" id="A0A1V4KLS8"/>
<sequence length="113" mass="12182">MPREPMGGKRAALDAELRMHSDIYLASENKCKNPQRARTCKKMSSGPQIVEGAVKVGVEQRRCCSSIQSDCTCSVPSHLLPGTKIMCAPSSPQAEHTPSKIKESGFSSDGCLM</sequence>
<feature type="region of interest" description="Disordered" evidence="1">
    <location>
        <begin position="90"/>
        <end position="113"/>
    </location>
</feature>
<evidence type="ECO:0000256" key="1">
    <source>
        <dbReference type="SAM" id="MobiDB-lite"/>
    </source>
</evidence>
<evidence type="ECO:0000313" key="2">
    <source>
        <dbReference type="EMBL" id="OPJ85388.1"/>
    </source>
</evidence>
<proteinExistence type="predicted"/>
<dbReference type="Proteomes" id="UP000190648">
    <property type="component" value="Unassembled WGS sequence"/>
</dbReference>
<evidence type="ECO:0000313" key="3">
    <source>
        <dbReference type="Proteomes" id="UP000190648"/>
    </source>
</evidence>
<comment type="caution">
    <text evidence="2">The sequence shown here is derived from an EMBL/GenBank/DDBJ whole genome shotgun (WGS) entry which is preliminary data.</text>
</comment>
<dbReference type="EMBL" id="LSYS01002888">
    <property type="protein sequence ID" value="OPJ85388.1"/>
    <property type="molecule type" value="Genomic_DNA"/>
</dbReference>
<keyword evidence="3" id="KW-1185">Reference proteome</keyword>
<gene>
    <name evidence="2" type="ORF">AV530_011803</name>
</gene>
<accession>A0A1V4KLS8</accession>
<protein>
    <submittedName>
        <fullName evidence="2">Uncharacterized protein</fullName>
    </submittedName>
</protein>